<evidence type="ECO:0000256" key="2">
    <source>
        <dbReference type="ARBA" id="ARBA00023002"/>
    </source>
</evidence>
<proteinExistence type="inferred from homology"/>
<dbReference type="PANTHER" id="PTHR22604:SF105">
    <property type="entry name" value="TRANS-1,2-DIHYDROBENZENE-1,2-DIOL DEHYDROGENASE"/>
    <property type="match status" value="1"/>
</dbReference>
<dbReference type="InterPro" id="IPR000683">
    <property type="entry name" value="Gfo/Idh/MocA-like_OxRdtase_N"/>
</dbReference>
<dbReference type="OrthoDB" id="9774191at2"/>
<feature type="domain" description="GFO/IDH/MocA-like oxidoreductase" evidence="4">
    <location>
        <begin position="138"/>
        <end position="256"/>
    </location>
</feature>
<feature type="domain" description="Gfo/Idh/MocA-like oxidoreductase N-terminal" evidence="3">
    <location>
        <begin position="7"/>
        <end position="130"/>
    </location>
</feature>
<dbReference type="Gene3D" id="3.40.50.720">
    <property type="entry name" value="NAD(P)-binding Rossmann-like Domain"/>
    <property type="match status" value="1"/>
</dbReference>
<organism evidence="5 6">
    <name type="scientific">Methyloprofundus sedimenti</name>
    <dbReference type="NCBI Taxonomy" id="1420851"/>
    <lineage>
        <taxon>Bacteria</taxon>
        <taxon>Pseudomonadati</taxon>
        <taxon>Pseudomonadota</taxon>
        <taxon>Gammaproteobacteria</taxon>
        <taxon>Methylococcales</taxon>
        <taxon>Methylococcaceae</taxon>
        <taxon>Methyloprofundus</taxon>
    </lineage>
</organism>
<dbReference type="Pfam" id="PF01408">
    <property type="entry name" value="GFO_IDH_MocA"/>
    <property type="match status" value="1"/>
</dbReference>
<evidence type="ECO:0000256" key="1">
    <source>
        <dbReference type="ARBA" id="ARBA00010928"/>
    </source>
</evidence>
<keyword evidence="2" id="KW-0560">Oxidoreductase</keyword>
<dbReference type="PANTHER" id="PTHR22604">
    <property type="entry name" value="OXIDOREDUCTASES"/>
    <property type="match status" value="1"/>
</dbReference>
<dbReference type="STRING" id="1420851.AU255_16810"/>
<dbReference type="InterPro" id="IPR036291">
    <property type="entry name" value="NAD(P)-bd_dom_sf"/>
</dbReference>
<reference evidence="5 6" key="1">
    <citation type="submission" date="2015-12" db="EMBL/GenBank/DDBJ databases">
        <authorList>
            <person name="Shamseldin A."/>
            <person name="Moawad H."/>
            <person name="Abd El-Rahim W.M."/>
            <person name="Sadowsky M.J."/>
        </authorList>
    </citation>
    <scope>NUCLEOTIDE SEQUENCE [LARGE SCALE GENOMIC DNA]</scope>
    <source>
        <strain evidence="5 6">WF1</strain>
    </source>
</reference>
<dbReference type="SUPFAM" id="SSF55347">
    <property type="entry name" value="Glyceraldehyde-3-phosphate dehydrogenase-like, C-terminal domain"/>
    <property type="match status" value="1"/>
</dbReference>
<dbReference type="InterPro" id="IPR055170">
    <property type="entry name" value="GFO_IDH_MocA-like_dom"/>
</dbReference>
<protein>
    <submittedName>
        <fullName evidence="5">Oxidoreductase</fullName>
    </submittedName>
</protein>
<dbReference type="RefSeq" id="WP_080524075.1">
    <property type="nucleotide sequence ID" value="NZ_LPUF01000003.1"/>
</dbReference>
<comment type="similarity">
    <text evidence="1">Belongs to the Gfo/Idh/MocA family.</text>
</comment>
<comment type="caution">
    <text evidence="5">The sequence shown here is derived from an EMBL/GenBank/DDBJ whole genome shotgun (WGS) entry which is preliminary data.</text>
</comment>
<evidence type="ECO:0000259" key="3">
    <source>
        <dbReference type="Pfam" id="PF01408"/>
    </source>
</evidence>
<name>A0A1V8M2S6_9GAMM</name>
<sequence>MPTLHKIRWGILGAARINQQLMPAIVGAENSELVAIASRRPDAAETTLKQYAPDVENVHIYNDPAELLNDPDIQAVYIPLASEEHALWTLRAIEHGKHVLCEKPIALSVTDIEAIQSAAEKNQVCVMEGFMYRFHPQHQRIQEIILSGVIGEVRSVRTCFAYPMQPARLYRINRPISQGGGAMWDIGCYAIHTARFHFGDLPARAVTAMAKHNEHGADVSSSGIIDFGDGKYAQFNFGFEHARRAEYEIIGTKGGIKCHNVWAKADEQPIISWQTDSGEQHSESLDLANHFQLEVEHFCACILNHQAPKLSLLDAKDNCKIILAALESVELGKTIQIN</sequence>
<dbReference type="EMBL" id="LPUF01000003">
    <property type="protein sequence ID" value="OQK15851.1"/>
    <property type="molecule type" value="Genomic_DNA"/>
</dbReference>
<dbReference type="Pfam" id="PF22725">
    <property type="entry name" value="GFO_IDH_MocA_C3"/>
    <property type="match status" value="1"/>
</dbReference>
<evidence type="ECO:0000313" key="6">
    <source>
        <dbReference type="Proteomes" id="UP000191980"/>
    </source>
</evidence>
<dbReference type="InterPro" id="IPR050984">
    <property type="entry name" value="Gfo/Idh/MocA_domain"/>
</dbReference>
<evidence type="ECO:0000313" key="5">
    <source>
        <dbReference type="EMBL" id="OQK15851.1"/>
    </source>
</evidence>
<dbReference type="SUPFAM" id="SSF51735">
    <property type="entry name" value="NAD(P)-binding Rossmann-fold domains"/>
    <property type="match status" value="1"/>
</dbReference>
<dbReference type="Gene3D" id="3.30.360.10">
    <property type="entry name" value="Dihydrodipicolinate Reductase, domain 2"/>
    <property type="match status" value="1"/>
</dbReference>
<gene>
    <name evidence="5" type="ORF">AU255_16810</name>
</gene>
<evidence type="ECO:0000259" key="4">
    <source>
        <dbReference type="Pfam" id="PF22725"/>
    </source>
</evidence>
<dbReference type="GO" id="GO:0000166">
    <property type="term" value="F:nucleotide binding"/>
    <property type="evidence" value="ECO:0007669"/>
    <property type="project" value="InterPro"/>
</dbReference>
<dbReference type="Proteomes" id="UP000191980">
    <property type="component" value="Unassembled WGS sequence"/>
</dbReference>
<dbReference type="AlphaFoldDB" id="A0A1V8M2S6"/>
<dbReference type="GO" id="GO:0016491">
    <property type="term" value="F:oxidoreductase activity"/>
    <property type="evidence" value="ECO:0007669"/>
    <property type="project" value="UniProtKB-KW"/>
</dbReference>
<accession>A0A1V8M2S6</accession>
<keyword evidence="6" id="KW-1185">Reference proteome</keyword>